<evidence type="ECO:0000313" key="7">
    <source>
        <dbReference type="Proteomes" id="UP000192599"/>
    </source>
</evidence>
<dbReference type="GO" id="GO:0000976">
    <property type="term" value="F:transcription cis-regulatory region binding"/>
    <property type="evidence" value="ECO:0007669"/>
    <property type="project" value="TreeGrafter"/>
</dbReference>
<dbReference type="Gene3D" id="1.10.10.10">
    <property type="entry name" value="Winged helix-like DNA-binding domain superfamily/Winged helix DNA-binding domain"/>
    <property type="match status" value="1"/>
</dbReference>
<evidence type="ECO:0000313" key="6">
    <source>
        <dbReference type="EMBL" id="OQR41583.1"/>
    </source>
</evidence>
<dbReference type="SMART" id="SM00862">
    <property type="entry name" value="Trans_reg_C"/>
    <property type="match status" value="1"/>
</dbReference>
<dbReference type="InterPro" id="IPR036388">
    <property type="entry name" value="WH-like_DNA-bd_sf"/>
</dbReference>
<keyword evidence="2" id="KW-0902">Two-component regulatory system</keyword>
<protein>
    <submittedName>
        <fullName evidence="6">DNA-binding response regulator</fullName>
    </submittedName>
</protein>
<dbReference type="Gene3D" id="3.40.50.2300">
    <property type="match status" value="1"/>
</dbReference>
<dbReference type="GO" id="GO:0005829">
    <property type="term" value="C:cytosol"/>
    <property type="evidence" value="ECO:0007669"/>
    <property type="project" value="TreeGrafter"/>
</dbReference>
<evidence type="ECO:0000256" key="4">
    <source>
        <dbReference type="ARBA" id="ARBA00023125"/>
    </source>
</evidence>
<dbReference type="Pfam" id="PF00486">
    <property type="entry name" value="Trans_reg_C"/>
    <property type="match status" value="1"/>
</dbReference>
<dbReference type="PANTHER" id="PTHR48111">
    <property type="entry name" value="REGULATOR OF RPOS"/>
    <property type="match status" value="1"/>
</dbReference>
<comment type="caution">
    <text evidence="6">The sequence shown here is derived from an EMBL/GenBank/DDBJ whole genome shotgun (WGS) entry which is preliminary data.</text>
</comment>
<dbReference type="GO" id="GO:0006355">
    <property type="term" value="P:regulation of DNA-templated transcription"/>
    <property type="evidence" value="ECO:0007669"/>
    <property type="project" value="InterPro"/>
</dbReference>
<dbReference type="SMART" id="SM00448">
    <property type="entry name" value="REC"/>
    <property type="match status" value="1"/>
</dbReference>
<evidence type="ECO:0000256" key="5">
    <source>
        <dbReference type="ARBA" id="ARBA00023163"/>
    </source>
</evidence>
<dbReference type="InterPro" id="IPR001789">
    <property type="entry name" value="Sig_transdc_resp-reg_receiver"/>
</dbReference>
<dbReference type="InterPro" id="IPR011006">
    <property type="entry name" value="CheY-like_superfamily"/>
</dbReference>
<evidence type="ECO:0000256" key="2">
    <source>
        <dbReference type="ARBA" id="ARBA00023012"/>
    </source>
</evidence>
<keyword evidence="3" id="KW-0805">Transcription regulation</keyword>
<dbReference type="Pfam" id="PF00072">
    <property type="entry name" value="Response_reg"/>
    <property type="match status" value="1"/>
</dbReference>
<gene>
    <name evidence="6" type="ORF">AS859_04825</name>
</gene>
<dbReference type="InterPro" id="IPR039420">
    <property type="entry name" value="WalR-like"/>
</dbReference>
<proteinExistence type="predicted"/>
<dbReference type="PROSITE" id="PS50110">
    <property type="entry name" value="RESPONSE_REGULATORY"/>
    <property type="match status" value="1"/>
</dbReference>
<dbReference type="PROSITE" id="PS51755">
    <property type="entry name" value="OMPR_PHOB"/>
    <property type="match status" value="1"/>
</dbReference>
<sequence length="221" mass="25788">MYSILLLEDDLLFASSIEDFLVCEGFCVDIAKDGEEVFDFTFHKNYDLYIFDINVPKIDGLKTLENLRGSSDNTPTIFLTSYKDKDTLKDAFVKGCDDYLKKPVDLDELILRIKAIFKRENKGFDNVILEEDLIYNKKEKRLYKGKNDLKLPVKVLELLELFIENEKKIISKDMIVDRLWSKSQTHSDGSIRVYINSLKNIFEKKQNVITNIKGIGYRFEL</sequence>
<keyword evidence="1" id="KW-0597">Phosphoprotein</keyword>
<reference evidence="6 7" key="1">
    <citation type="submission" date="2017-04" db="EMBL/GenBank/DDBJ databases">
        <title>Accumulation and expression of multiple antibiotic resistance genes in Arcobacter cryaerophilus that thrives in sewage.</title>
        <authorList>
            <person name="Millar J.A."/>
            <person name="Raghavan R."/>
        </authorList>
    </citation>
    <scope>NUCLEOTIDE SEQUENCE [LARGE SCALE GENOMIC DNA]</scope>
    <source>
        <strain evidence="6 7">AZT-1</strain>
    </source>
</reference>
<dbReference type="CDD" id="cd00383">
    <property type="entry name" value="trans_reg_C"/>
    <property type="match status" value="1"/>
</dbReference>
<organism evidence="6 7">
    <name type="scientific">Aliarcobacter cryaerophilus</name>
    <dbReference type="NCBI Taxonomy" id="28198"/>
    <lineage>
        <taxon>Bacteria</taxon>
        <taxon>Pseudomonadati</taxon>
        <taxon>Campylobacterota</taxon>
        <taxon>Epsilonproteobacteria</taxon>
        <taxon>Campylobacterales</taxon>
        <taxon>Arcobacteraceae</taxon>
        <taxon>Aliarcobacter</taxon>
    </lineage>
</organism>
<name>A0A1V9VCC8_9BACT</name>
<evidence type="ECO:0000256" key="3">
    <source>
        <dbReference type="ARBA" id="ARBA00023015"/>
    </source>
</evidence>
<dbReference type="PANTHER" id="PTHR48111:SF1">
    <property type="entry name" value="TWO-COMPONENT RESPONSE REGULATOR ORR33"/>
    <property type="match status" value="1"/>
</dbReference>
<dbReference type="Proteomes" id="UP000192599">
    <property type="component" value="Unassembled WGS sequence"/>
</dbReference>
<evidence type="ECO:0000256" key="1">
    <source>
        <dbReference type="ARBA" id="ARBA00022553"/>
    </source>
</evidence>
<keyword evidence="5" id="KW-0804">Transcription</keyword>
<dbReference type="GO" id="GO:0032993">
    <property type="term" value="C:protein-DNA complex"/>
    <property type="evidence" value="ECO:0007669"/>
    <property type="project" value="TreeGrafter"/>
</dbReference>
<dbReference type="InterPro" id="IPR001867">
    <property type="entry name" value="OmpR/PhoB-type_DNA-bd"/>
</dbReference>
<dbReference type="GO" id="GO:0000156">
    <property type="term" value="F:phosphorelay response regulator activity"/>
    <property type="evidence" value="ECO:0007669"/>
    <property type="project" value="TreeGrafter"/>
</dbReference>
<accession>A0A1V9VCC8</accession>
<dbReference type="RefSeq" id="WP_066164365.1">
    <property type="nucleotide sequence ID" value="NZ_CP026656.1"/>
</dbReference>
<keyword evidence="4 6" id="KW-0238">DNA-binding</keyword>
<dbReference type="SUPFAM" id="SSF52172">
    <property type="entry name" value="CheY-like"/>
    <property type="match status" value="1"/>
</dbReference>
<dbReference type="AlphaFoldDB" id="A0A1V9VCC8"/>
<dbReference type="EMBL" id="LNTC01000043">
    <property type="protein sequence ID" value="OQR41583.1"/>
    <property type="molecule type" value="Genomic_DNA"/>
</dbReference>